<dbReference type="SUPFAM" id="SSF56037">
    <property type="entry name" value="PheT/TilS domain"/>
    <property type="match status" value="1"/>
</dbReference>
<protein>
    <recommendedName>
        <fullName evidence="8">tRNA(Ile)-lysidine synthase</fullName>
        <ecNumber evidence="8">6.3.4.19</ecNumber>
    </recommendedName>
    <alternativeName>
        <fullName evidence="8">tRNA(Ile)-2-lysyl-cytidine synthase</fullName>
    </alternativeName>
    <alternativeName>
        <fullName evidence="8">tRNA(Ile)-lysidine synthetase</fullName>
    </alternativeName>
</protein>
<dbReference type="SUPFAM" id="SSF52402">
    <property type="entry name" value="Adenine nucleotide alpha hydrolases-like"/>
    <property type="match status" value="1"/>
</dbReference>
<comment type="subcellular location">
    <subcellularLocation>
        <location evidence="1 8">Cytoplasm</location>
    </subcellularLocation>
</comment>
<organism evidence="10 11">
    <name type="scientific">Puniceicoccus vermicola</name>
    <dbReference type="NCBI Taxonomy" id="388746"/>
    <lineage>
        <taxon>Bacteria</taxon>
        <taxon>Pseudomonadati</taxon>
        <taxon>Verrucomicrobiota</taxon>
        <taxon>Opitutia</taxon>
        <taxon>Puniceicoccales</taxon>
        <taxon>Puniceicoccaceae</taxon>
        <taxon>Puniceicoccus</taxon>
    </lineage>
</organism>
<keyword evidence="2 8" id="KW-0963">Cytoplasm</keyword>
<dbReference type="HAMAP" id="MF_01161">
    <property type="entry name" value="tRNA_Ile_lys_synt"/>
    <property type="match status" value="1"/>
</dbReference>
<dbReference type="AlphaFoldDB" id="A0A7X1B0S2"/>
<dbReference type="InterPro" id="IPR011063">
    <property type="entry name" value="TilS/TtcA_N"/>
</dbReference>
<dbReference type="PANTHER" id="PTHR43033">
    <property type="entry name" value="TRNA(ILE)-LYSIDINE SYNTHASE-RELATED"/>
    <property type="match status" value="1"/>
</dbReference>
<dbReference type="Pfam" id="PF01171">
    <property type="entry name" value="ATP_bind_3"/>
    <property type="match status" value="1"/>
</dbReference>
<dbReference type="Proteomes" id="UP000525652">
    <property type="component" value="Unassembled WGS sequence"/>
</dbReference>
<dbReference type="InterPro" id="IPR014729">
    <property type="entry name" value="Rossmann-like_a/b/a_fold"/>
</dbReference>
<dbReference type="EMBL" id="JACHVA010000127">
    <property type="protein sequence ID" value="MBC2603479.1"/>
    <property type="molecule type" value="Genomic_DNA"/>
</dbReference>
<evidence type="ECO:0000256" key="1">
    <source>
        <dbReference type="ARBA" id="ARBA00004496"/>
    </source>
</evidence>
<gene>
    <name evidence="8 10" type="primary">tilS</name>
    <name evidence="10" type="ORF">H5P30_16985</name>
</gene>
<dbReference type="InterPro" id="IPR012094">
    <property type="entry name" value="tRNA_Ile_lys_synt"/>
</dbReference>
<feature type="domain" description="Lysidine-tRNA(Ile) synthetase C-terminal" evidence="9">
    <location>
        <begin position="394"/>
        <end position="466"/>
    </location>
</feature>
<comment type="function">
    <text evidence="8">Ligates lysine onto the cytidine present at position 34 of the AUA codon-specific tRNA(Ile) that contains the anticodon CAU, in an ATP-dependent manner. Cytidine is converted to lysidine, thus changing the amino acid specificity of the tRNA from methionine to isoleucine.</text>
</comment>
<dbReference type="GO" id="GO:0006400">
    <property type="term" value="P:tRNA modification"/>
    <property type="evidence" value="ECO:0007669"/>
    <property type="project" value="UniProtKB-UniRule"/>
</dbReference>
<keyword evidence="6 8" id="KW-0067">ATP-binding</keyword>
<evidence type="ECO:0000256" key="3">
    <source>
        <dbReference type="ARBA" id="ARBA00022598"/>
    </source>
</evidence>
<proteinExistence type="inferred from homology"/>
<comment type="similarity">
    <text evidence="8">Belongs to the tRNA(Ile)-lysidine synthase family.</text>
</comment>
<evidence type="ECO:0000256" key="5">
    <source>
        <dbReference type="ARBA" id="ARBA00022741"/>
    </source>
</evidence>
<dbReference type="Gene3D" id="3.40.50.620">
    <property type="entry name" value="HUPs"/>
    <property type="match status" value="1"/>
</dbReference>
<dbReference type="InterPro" id="IPR012795">
    <property type="entry name" value="tRNA_Ile_lys_synt_N"/>
</dbReference>
<keyword evidence="4 8" id="KW-0819">tRNA processing</keyword>
<evidence type="ECO:0000256" key="6">
    <source>
        <dbReference type="ARBA" id="ARBA00022840"/>
    </source>
</evidence>
<comment type="domain">
    <text evidence="8">The N-terminal region contains the highly conserved SGGXDS motif, predicted to be a P-loop motif involved in ATP binding.</text>
</comment>
<dbReference type="EC" id="6.3.4.19" evidence="8"/>
<name>A0A7X1B0S2_9BACT</name>
<evidence type="ECO:0000313" key="10">
    <source>
        <dbReference type="EMBL" id="MBC2603479.1"/>
    </source>
</evidence>
<dbReference type="GO" id="GO:0005737">
    <property type="term" value="C:cytoplasm"/>
    <property type="evidence" value="ECO:0007669"/>
    <property type="project" value="UniProtKB-SubCell"/>
</dbReference>
<evidence type="ECO:0000313" key="11">
    <source>
        <dbReference type="Proteomes" id="UP000525652"/>
    </source>
</evidence>
<sequence length="471" mass="53189">MESTLQRVRDEFPVTSCPEDVCTLLENESESGRVAFAFSGGPDSLFLLIWLRAHFPNLASRSLALHFNHQTRPEENAREAEIAREFAGRLGYRFCLGHRDDRLGSSEESLRRARFLFFQREMKTAEISALLLGHQADDVAETMLARLARGSGPEGLAAPRPISLHGGDWKHSRVRPLLHFSGDAIRSFLQEEGLAAAEDPSNRSDAYLRNRIRSQVIPAWKEASDRDLLGGIERSRRQFAEVAQFLEESARQLVPDGWGSDRIEAKALKGQCAAPVRFAIQRWLYAHGGELVPEAVDAVVRACLHGENGRWSVGVGKWITLDSEGLLWESESELVEWDPLEWLAGKTLCLPDGSRLQRKTLASDRKLYERIRSGAVDPCRHVYLQGPMDPDAPLIVRLWRAGDRFRPLGSPGSRKLQDWFTDRKISSERRRQLPVIAHQDQILWVPGLPPAHNYRLTSPEENLLSLTYEPS</sequence>
<comment type="caution">
    <text evidence="10">The sequence shown here is derived from an EMBL/GenBank/DDBJ whole genome shotgun (WGS) entry which is preliminary data.</text>
</comment>
<accession>A0A7X1B0S2</accession>
<dbReference type="InterPro" id="IPR012796">
    <property type="entry name" value="Lysidine-tRNA-synth_C"/>
</dbReference>
<keyword evidence="3 8" id="KW-0436">Ligase</keyword>
<evidence type="ECO:0000259" key="9">
    <source>
        <dbReference type="SMART" id="SM00977"/>
    </source>
</evidence>
<dbReference type="NCBIfam" id="TIGR02433">
    <property type="entry name" value="lysidine_TilS_C"/>
    <property type="match status" value="1"/>
</dbReference>
<dbReference type="PANTHER" id="PTHR43033:SF1">
    <property type="entry name" value="TRNA(ILE)-LYSIDINE SYNTHASE-RELATED"/>
    <property type="match status" value="1"/>
</dbReference>
<dbReference type="GO" id="GO:0032267">
    <property type="term" value="F:tRNA(Ile)-lysidine synthase activity"/>
    <property type="evidence" value="ECO:0007669"/>
    <property type="project" value="UniProtKB-EC"/>
</dbReference>
<dbReference type="NCBIfam" id="TIGR02432">
    <property type="entry name" value="lysidine_TilS_N"/>
    <property type="match status" value="1"/>
</dbReference>
<dbReference type="SMART" id="SM00977">
    <property type="entry name" value="TilS_C"/>
    <property type="match status" value="1"/>
</dbReference>
<dbReference type="Pfam" id="PF11734">
    <property type="entry name" value="TilS_C"/>
    <property type="match status" value="1"/>
</dbReference>
<keyword evidence="5 8" id="KW-0547">Nucleotide-binding</keyword>
<evidence type="ECO:0000256" key="4">
    <source>
        <dbReference type="ARBA" id="ARBA00022694"/>
    </source>
</evidence>
<reference evidence="10 11" key="1">
    <citation type="submission" date="2020-07" db="EMBL/GenBank/DDBJ databases">
        <authorList>
            <person name="Feng X."/>
        </authorList>
    </citation>
    <scope>NUCLEOTIDE SEQUENCE [LARGE SCALE GENOMIC DNA]</scope>
    <source>
        <strain evidence="10 11">JCM14086</strain>
    </source>
</reference>
<comment type="catalytic activity">
    <reaction evidence="7 8">
        <text>cytidine(34) in tRNA(Ile2) + L-lysine + ATP = lysidine(34) in tRNA(Ile2) + AMP + diphosphate + H(+)</text>
        <dbReference type="Rhea" id="RHEA:43744"/>
        <dbReference type="Rhea" id="RHEA-COMP:10625"/>
        <dbReference type="Rhea" id="RHEA-COMP:10670"/>
        <dbReference type="ChEBI" id="CHEBI:15378"/>
        <dbReference type="ChEBI" id="CHEBI:30616"/>
        <dbReference type="ChEBI" id="CHEBI:32551"/>
        <dbReference type="ChEBI" id="CHEBI:33019"/>
        <dbReference type="ChEBI" id="CHEBI:82748"/>
        <dbReference type="ChEBI" id="CHEBI:83665"/>
        <dbReference type="ChEBI" id="CHEBI:456215"/>
        <dbReference type="EC" id="6.3.4.19"/>
    </reaction>
</comment>
<evidence type="ECO:0000256" key="8">
    <source>
        <dbReference type="HAMAP-Rule" id="MF_01161"/>
    </source>
</evidence>
<dbReference type="GO" id="GO:0005524">
    <property type="term" value="F:ATP binding"/>
    <property type="evidence" value="ECO:0007669"/>
    <property type="project" value="UniProtKB-UniRule"/>
</dbReference>
<dbReference type="CDD" id="cd01992">
    <property type="entry name" value="TilS_N"/>
    <property type="match status" value="1"/>
</dbReference>
<evidence type="ECO:0000256" key="7">
    <source>
        <dbReference type="ARBA" id="ARBA00048539"/>
    </source>
</evidence>
<feature type="binding site" evidence="8">
    <location>
        <begin position="39"/>
        <end position="44"/>
    </location>
    <ligand>
        <name>ATP</name>
        <dbReference type="ChEBI" id="CHEBI:30616"/>
    </ligand>
</feature>
<keyword evidence="11" id="KW-1185">Reference proteome</keyword>
<evidence type="ECO:0000256" key="2">
    <source>
        <dbReference type="ARBA" id="ARBA00022490"/>
    </source>
</evidence>